<dbReference type="InterPro" id="IPR034096">
    <property type="entry name" value="AAMDC"/>
</dbReference>
<keyword evidence="2" id="KW-0963">Cytoplasm</keyword>
<dbReference type="Proteomes" id="UP001273589">
    <property type="component" value="Unassembled WGS sequence"/>
</dbReference>
<evidence type="ECO:0000313" key="4">
    <source>
        <dbReference type="Proteomes" id="UP001273589"/>
    </source>
</evidence>
<dbReference type="InterPro" id="IPR036748">
    <property type="entry name" value="MTH938-like_sf"/>
</dbReference>
<dbReference type="Pfam" id="PF04430">
    <property type="entry name" value="DUF498"/>
    <property type="match status" value="1"/>
</dbReference>
<proteinExistence type="predicted"/>
<dbReference type="InterPro" id="IPR007523">
    <property type="entry name" value="NDUFAF3/AAMDC"/>
</dbReference>
<dbReference type="RefSeq" id="WP_037703520.1">
    <property type="nucleotide sequence ID" value="NZ_JARAWN010000435.1"/>
</dbReference>
<dbReference type="Gene3D" id="3.40.1230.10">
    <property type="entry name" value="MTH938-like"/>
    <property type="match status" value="1"/>
</dbReference>
<dbReference type="AlphaFoldDB" id="A0AAJ2PXQ4"/>
<gene>
    <name evidence="3" type="ORF">PV367_38975</name>
</gene>
<accession>A0AAJ2PXQ4</accession>
<sequence length="122" mass="13424">MKRSPLITHVSWGRMEVEGLADGKDFVLYPGGGHAWDWNEHGTRHEPGIQPADVRELLDRGCTVVVLSEGMDRRLKTMPETSLLLREAGVTAHIEETKGAVDLYNRLAAEGESVGGLFHSTC</sequence>
<dbReference type="EMBL" id="JARAWN010000435">
    <property type="protein sequence ID" value="MDX3135650.1"/>
    <property type="molecule type" value="Genomic_DNA"/>
</dbReference>
<evidence type="ECO:0000256" key="1">
    <source>
        <dbReference type="ARBA" id="ARBA00004496"/>
    </source>
</evidence>
<evidence type="ECO:0000313" key="3">
    <source>
        <dbReference type="EMBL" id="MDX3135650.1"/>
    </source>
</evidence>
<comment type="caution">
    <text evidence="3">The sequence shown here is derived from an EMBL/GenBank/DDBJ whole genome shotgun (WGS) entry which is preliminary data.</text>
</comment>
<dbReference type="PANTHER" id="PTHR15811:SF5">
    <property type="entry name" value="MTH938 DOMAIN-CONTAINING PROTEIN"/>
    <property type="match status" value="1"/>
</dbReference>
<protein>
    <submittedName>
        <fullName evidence="3">Mth938-like domain-containing protein</fullName>
    </submittedName>
</protein>
<organism evidence="3 4">
    <name type="scientific">Streptomyces europaeiscabiei</name>
    <dbReference type="NCBI Taxonomy" id="146819"/>
    <lineage>
        <taxon>Bacteria</taxon>
        <taxon>Bacillati</taxon>
        <taxon>Actinomycetota</taxon>
        <taxon>Actinomycetes</taxon>
        <taxon>Kitasatosporales</taxon>
        <taxon>Streptomycetaceae</taxon>
        <taxon>Streptomyces</taxon>
    </lineage>
</organism>
<dbReference type="FunFam" id="3.40.1230.10:FF:000001">
    <property type="entry name" value="Adipogenesis-associated, Mth938 domain-containing"/>
    <property type="match status" value="1"/>
</dbReference>
<comment type="subcellular location">
    <subcellularLocation>
        <location evidence="1">Cytoplasm</location>
    </subcellularLocation>
</comment>
<dbReference type="CDD" id="cd05126">
    <property type="entry name" value="Mth938"/>
    <property type="match status" value="1"/>
</dbReference>
<reference evidence="3" key="1">
    <citation type="journal article" date="2023" name="Microb. Genom.">
        <title>Mesoterricola silvestris gen. nov., sp. nov., Mesoterricola sediminis sp. nov., Geothrix oryzae sp. nov., Geothrix edaphica sp. nov., Geothrix rubra sp. nov., and Geothrix limicola sp. nov., six novel members of Acidobacteriota isolated from soils.</title>
        <authorList>
            <person name="Weisberg A.J."/>
            <person name="Pearce E."/>
            <person name="Kramer C.G."/>
            <person name="Chang J.H."/>
            <person name="Clarke C.R."/>
        </authorList>
    </citation>
    <scope>NUCLEOTIDE SEQUENCE</scope>
    <source>
        <strain evidence="3">ND06-05F</strain>
    </source>
</reference>
<name>A0AAJ2PXQ4_9ACTN</name>
<dbReference type="SUPFAM" id="SSF64076">
    <property type="entry name" value="MTH938-like"/>
    <property type="match status" value="1"/>
</dbReference>
<evidence type="ECO:0000256" key="2">
    <source>
        <dbReference type="ARBA" id="ARBA00022490"/>
    </source>
</evidence>
<dbReference type="PANTHER" id="PTHR15811">
    <property type="entry name" value="MTH938 DOMAIN-CONTAINING PROTEIN"/>
    <property type="match status" value="1"/>
</dbReference>
<dbReference type="GO" id="GO:0005737">
    <property type="term" value="C:cytoplasm"/>
    <property type="evidence" value="ECO:0007669"/>
    <property type="project" value="UniProtKB-SubCell"/>
</dbReference>